<proteinExistence type="predicted"/>
<sequence>MARKKHCGFTQGELMRFAKQKYVPNPRTGEDEDAFISRCMGDEEMNESFPD</sequence>
<comment type="caution">
    <text evidence="1">The sequence shown here is derived from an EMBL/GenBank/DDBJ whole genome shotgun (WGS) entry which is preliminary data.</text>
</comment>
<feature type="non-terminal residue" evidence="1">
    <location>
        <position position="51"/>
    </location>
</feature>
<protein>
    <submittedName>
        <fullName evidence="1">Uncharacterized protein</fullName>
    </submittedName>
</protein>
<dbReference type="AlphaFoldDB" id="A0A0F9CQT8"/>
<reference evidence="1" key="1">
    <citation type="journal article" date="2015" name="Nature">
        <title>Complex archaea that bridge the gap between prokaryotes and eukaryotes.</title>
        <authorList>
            <person name="Spang A."/>
            <person name="Saw J.H."/>
            <person name="Jorgensen S.L."/>
            <person name="Zaremba-Niedzwiedzka K."/>
            <person name="Martijn J."/>
            <person name="Lind A.E."/>
            <person name="van Eijk R."/>
            <person name="Schleper C."/>
            <person name="Guy L."/>
            <person name="Ettema T.J."/>
        </authorList>
    </citation>
    <scope>NUCLEOTIDE SEQUENCE</scope>
</reference>
<accession>A0A0F9CQT8</accession>
<evidence type="ECO:0000313" key="1">
    <source>
        <dbReference type="EMBL" id="KKL28767.1"/>
    </source>
</evidence>
<gene>
    <name evidence="1" type="ORF">LCGC14_2371880</name>
</gene>
<name>A0A0F9CQT8_9ZZZZ</name>
<organism evidence="1">
    <name type="scientific">marine sediment metagenome</name>
    <dbReference type="NCBI Taxonomy" id="412755"/>
    <lineage>
        <taxon>unclassified sequences</taxon>
        <taxon>metagenomes</taxon>
        <taxon>ecological metagenomes</taxon>
    </lineage>
</organism>
<dbReference type="EMBL" id="LAZR01034980">
    <property type="protein sequence ID" value="KKL28767.1"/>
    <property type="molecule type" value="Genomic_DNA"/>
</dbReference>